<dbReference type="Proteomes" id="UP000507470">
    <property type="component" value="Unassembled WGS sequence"/>
</dbReference>
<accession>A0A6J8EPH2</accession>
<evidence type="ECO:0000313" key="2">
    <source>
        <dbReference type="EMBL" id="CAC5422277.1"/>
    </source>
</evidence>
<protein>
    <submittedName>
        <fullName evidence="2">Uncharacterized protein</fullName>
    </submittedName>
</protein>
<name>A0A6J8EPH2_MYTCO</name>
<dbReference type="EMBL" id="CACVKT020009538">
    <property type="protein sequence ID" value="CAC5422277.1"/>
    <property type="molecule type" value="Genomic_DNA"/>
</dbReference>
<proteinExistence type="predicted"/>
<evidence type="ECO:0000313" key="3">
    <source>
        <dbReference type="Proteomes" id="UP000507470"/>
    </source>
</evidence>
<keyword evidence="3" id="KW-1185">Reference proteome</keyword>
<reference evidence="2 3" key="1">
    <citation type="submission" date="2020-06" db="EMBL/GenBank/DDBJ databases">
        <authorList>
            <person name="Li R."/>
            <person name="Bekaert M."/>
        </authorList>
    </citation>
    <scope>NUCLEOTIDE SEQUENCE [LARGE SCALE GENOMIC DNA]</scope>
    <source>
        <strain evidence="3">wild</strain>
    </source>
</reference>
<feature type="transmembrane region" description="Helical" evidence="1">
    <location>
        <begin position="28"/>
        <end position="44"/>
    </location>
</feature>
<gene>
    <name evidence="2" type="ORF">MCOR_54334</name>
</gene>
<keyword evidence="1" id="KW-1133">Transmembrane helix</keyword>
<sequence length="197" mass="20773">MLNLRIFRIKDSYHIIKFIQIIQKTMKPAYFLGLFLLAILITPIRAPLPALLPLVAMFGAGSLLGPKLMGNSFFGGKSEPQTTYIQLPQSSSSYDSYGGYPAYGGMPSYGMGGMGGMGGGAFGQPMMMGGGGGGGMGGYMSQGGGGSVGGGFGGGQYDFAGKRKRRSLRQRRSANWLSRTLIITGIQQDLDQVNNGC</sequence>
<organism evidence="2 3">
    <name type="scientific">Mytilus coruscus</name>
    <name type="common">Sea mussel</name>
    <dbReference type="NCBI Taxonomy" id="42192"/>
    <lineage>
        <taxon>Eukaryota</taxon>
        <taxon>Metazoa</taxon>
        <taxon>Spiralia</taxon>
        <taxon>Lophotrochozoa</taxon>
        <taxon>Mollusca</taxon>
        <taxon>Bivalvia</taxon>
        <taxon>Autobranchia</taxon>
        <taxon>Pteriomorphia</taxon>
        <taxon>Mytilida</taxon>
        <taxon>Mytiloidea</taxon>
        <taxon>Mytilidae</taxon>
        <taxon>Mytilinae</taxon>
        <taxon>Mytilus</taxon>
    </lineage>
</organism>
<dbReference type="OrthoDB" id="10574777at2759"/>
<keyword evidence="1" id="KW-0472">Membrane</keyword>
<keyword evidence="1" id="KW-0812">Transmembrane</keyword>
<evidence type="ECO:0000256" key="1">
    <source>
        <dbReference type="SAM" id="Phobius"/>
    </source>
</evidence>
<dbReference type="AlphaFoldDB" id="A0A6J8EPH2"/>